<comment type="catalytic activity">
    <reaction evidence="7 8">
        <text>cytidine(34) in tRNA(Ile2) + L-lysine + ATP = lysidine(34) in tRNA(Ile2) + AMP + diphosphate + H(+)</text>
        <dbReference type="Rhea" id="RHEA:43744"/>
        <dbReference type="Rhea" id="RHEA-COMP:10625"/>
        <dbReference type="Rhea" id="RHEA-COMP:10670"/>
        <dbReference type="ChEBI" id="CHEBI:15378"/>
        <dbReference type="ChEBI" id="CHEBI:30616"/>
        <dbReference type="ChEBI" id="CHEBI:32551"/>
        <dbReference type="ChEBI" id="CHEBI:33019"/>
        <dbReference type="ChEBI" id="CHEBI:82748"/>
        <dbReference type="ChEBI" id="CHEBI:83665"/>
        <dbReference type="ChEBI" id="CHEBI:456215"/>
        <dbReference type="EC" id="6.3.4.19"/>
    </reaction>
</comment>
<dbReference type="InterPro" id="IPR014729">
    <property type="entry name" value="Rossmann-like_a/b/a_fold"/>
</dbReference>
<dbReference type="HAMAP" id="MF_01161">
    <property type="entry name" value="tRNA_Ile_lys_synt"/>
    <property type="match status" value="1"/>
</dbReference>
<accession>A0A2A5WG06</accession>
<dbReference type="Pfam" id="PF01171">
    <property type="entry name" value="ATP_bind_3"/>
    <property type="match status" value="1"/>
</dbReference>
<dbReference type="EMBL" id="NTJZ01000001">
    <property type="protein sequence ID" value="PDH35419.1"/>
    <property type="molecule type" value="Genomic_DNA"/>
</dbReference>
<dbReference type="Proteomes" id="UP000219329">
    <property type="component" value="Unassembled WGS sequence"/>
</dbReference>
<keyword evidence="2 8" id="KW-0963">Cytoplasm</keyword>
<sequence>MNFDFVALKQMLAPLQSCQSVVVGFSGGMDSMVLLYSLHQLQKKGEVTFSIRALHVNHNLQADADNWQKFCEETCAKLGIELYCQKVQISETSESTSASENKARAVRYKVFAEQIKVNETLLLAHHLDDQLETMLFRLNRGSSVKGLSAVPQSRVFGKGFIFRPLLNFGRLALTRFAEEHELCWVEDLSNQALEFDRNYIRNKILPAIESRWPSYRLSWSKSLQLIVEASEMLDELADLDLEKLESNELTSISIKHLQLLSSSRQRNSIRRWLEKIDLPEIGWNRLHNFVEEFIVADKKSESTFSIEGSSFACYQNFLYLLPALDAPGKGIVWHANRNPEVKLINNGKLLLKELSSGGIAPSCLDKVEVRFRQGGENCHLSGRPQKSLKKILQESRIEPWLRDRVPLLYHDKELVCIPGIGIGEGSEVKSGEPGFEVIWQRPKAKNLR</sequence>
<feature type="binding site" evidence="8">
    <location>
        <begin position="26"/>
        <end position="31"/>
    </location>
    <ligand>
        <name>ATP</name>
        <dbReference type="ChEBI" id="CHEBI:30616"/>
    </ligand>
</feature>
<dbReference type="NCBIfam" id="TIGR02433">
    <property type="entry name" value="lysidine_TilS_C"/>
    <property type="match status" value="1"/>
</dbReference>
<dbReference type="AlphaFoldDB" id="A0A2A5WG06"/>
<evidence type="ECO:0000256" key="1">
    <source>
        <dbReference type="ARBA" id="ARBA00004496"/>
    </source>
</evidence>
<dbReference type="SMART" id="SM00977">
    <property type="entry name" value="TilS_C"/>
    <property type="match status" value="1"/>
</dbReference>
<protein>
    <recommendedName>
        <fullName evidence="8">tRNA(Ile)-lysidine synthase</fullName>
        <ecNumber evidence="8">6.3.4.19</ecNumber>
    </recommendedName>
    <alternativeName>
        <fullName evidence="8">tRNA(Ile)-2-lysyl-cytidine synthase</fullName>
    </alternativeName>
    <alternativeName>
        <fullName evidence="8">tRNA(Ile)-lysidine synthetase</fullName>
    </alternativeName>
</protein>
<keyword evidence="5 8" id="KW-0547">Nucleotide-binding</keyword>
<dbReference type="SUPFAM" id="SSF52402">
    <property type="entry name" value="Adenine nucleotide alpha hydrolases-like"/>
    <property type="match status" value="1"/>
</dbReference>
<dbReference type="InterPro" id="IPR011063">
    <property type="entry name" value="TilS/TtcA_N"/>
</dbReference>
<dbReference type="InterPro" id="IPR012796">
    <property type="entry name" value="Lysidine-tRNA-synth_C"/>
</dbReference>
<dbReference type="EC" id="6.3.4.19" evidence="8"/>
<dbReference type="SUPFAM" id="SSF56037">
    <property type="entry name" value="PheT/TilS domain"/>
    <property type="match status" value="1"/>
</dbReference>
<dbReference type="CDD" id="cd01992">
    <property type="entry name" value="TilS_N"/>
    <property type="match status" value="1"/>
</dbReference>
<dbReference type="InterPro" id="IPR012094">
    <property type="entry name" value="tRNA_Ile_lys_synt"/>
</dbReference>
<dbReference type="InterPro" id="IPR012795">
    <property type="entry name" value="tRNA_Ile_lys_synt_N"/>
</dbReference>
<dbReference type="NCBIfam" id="TIGR02432">
    <property type="entry name" value="lysidine_TilS_N"/>
    <property type="match status" value="1"/>
</dbReference>
<feature type="domain" description="Lysidine-tRNA(Ile) synthetase C-terminal" evidence="9">
    <location>
        <begin position="367"/>
        <end position="437"/>
    </location>
</feature>
<gene>
    <name evidence="8 10" type="primary">tilS</name>
    <name evidence="10" type="ORF">CNF02_01535</name>
</gene>
<organism evidence="10 11">
    <name type="scientific">OM182 bacterium MED-G28</name>
    <dbReference type="NCBI Taxonomy" id="1986256"/>
    <lineage>
        <taxon>Bacteria</taxon>
        <taxon>Pseudomonadati</taxon>
        <taxon>Pseudomonadota</taxon>
        <taxon>Gammaproteobacteria</taxon>
        <taxon>OMG group</taxon>
        <taxon>OM182 clade</taxon>
    </lineage>
</organism>
<evidence type="ECO:0000256" key="6">
    <source>
        <dbReference type="ARBA" id="ARBA00022840"/>
    </source>
</evidence>
<evidence type="ECO:0000256" key="4">
    <source>
        <dbReference type="ARBA" id="ARBA00022694"/>
    </source>
</evidence>
<dbReference type="InterPro" id="IPR015262">
    <property type="entry name" value="tRNA_Ile_lys_synt_subst-bd"/>
</dbReference>
<evidence type="ECO:0000256" key="7">
    <source>
        <dbReference type="ARBA" id="ARBA00048539"/>
    </source>
</evidence>
<comment type="similarity">
    <text evidence="8">Belongs to the tRNA(Ile)-lysidine synthase family.</text>
</comment>
<evidence type="ECO:0000256" key="3">
    <source>
        <dbReference type="ARBA" id="ARBA00022598"/>
    </source>
</evidence>
<reference evidence="10 11" key="1">
    <citation type="submission" date="2017-08" db="EMBL/GenBank/DDBJ databases">
        <title>Fine stratification of microbial communities through a metagenomic profile of the photic zone.</title>
        <authorList>
            <person name="Haro-Moreno J.M."/>
            <person name="Lopez-Perez M."/>
            <person name="De La Torre J."/>
            <person name="Picazo A."/>
            <person name="Camacho A."/>
            <person name="Rodriguez-Valera F."/>
        </authorList>
    </citation>
    <scope>NUCLEOTIDE SEQUENCE [LARGE SCALE GENOMIC DNA]</scope>
    <source>
        <strain evidence="10">MED-G28</strain>
    </source>
</reference>
<comment type="subcellular location">
    <subcellularLocation>
        <location evidence="1 8">Cytoplasm</location>
    </subcellularLocation>
</comment>
<dbReference type="PANTHER" id="PTHR43033">
    <property type="entry name" value="TRNA(ILE)-LYSIDINE SYNTHASE-RELATED"/>
    <property type="match status" value="1"/>
</dbReference>
<dbReference type="Gene3D" id="3.40.50.620">
    <property type="entry name" value="HUPs"/>
    <property type="match status" value="1"/>
</dbReference>
<dbReference type="SUPFAM" id="SSF82829">
    <property type="entry name" value="MesJ substrate recognition domain-like"/>
    <property type="match status" value="1"/>
</dbReference>
<keyword evidence="6 8" id="KW-0067">ATP-binding</keyword>
<dbReference type="Pfam" id="PF09179">
    <property type="entry name" value="TilS"/>
    <property type="match status" value="1"/>
</dbReference>
<comment type="domain">
    <text evidence="8">The N-terminal region contains the highly conserved SGGXDS motif, predicted to be a P-loop motif involved in ATP binding.</text>
</comment>
<evidence type="ECO:0000313" key="10">
    <source>
        <dbReference type="EMBL" id="PDH35419.1"/>
    </source>
</evidence>
<dbReference type="GO" id="GO:0032267">
    <property type="term" value="F:tRNA(Ile)-lysidine synthase activity"/>
    <property type="evidence" value="ECO:0007669"/>
    <property type="project" value="UniProtKB-EC"/>
</dbReference>
<dbReference type="GO" id="GO:0006400">
    <property type="term" value="P:tRNA modification"/>
    <property type="evidence" value="ECO:0007669"/>
    <property type="project" value="UniProtKB-UniRule"/>
</dbReference>
<evidence type="ECO:0000256" key="5">
    <source>
        <dbReference type="ARBA" id="ARBA00022741"/>
    </source>
</evidence>
<keyword evidence="3 8" id="KW-0436">Ligase</keyword>
<comment type="function">
    <text evidence="8">Ligates lysine onto the cytidine present at position 34 of the AUA codon-specific tRNA(Ile) that contains the anticodon CAU, in an ATP-dependent manner. Cytidine is converted to lysidine, thus changing the amino acid specificity of the tRNA from methionine to isoleucine.</text>
</comment>
<dbReference type="Gene3D" id="1.20.59.20">
    <property type="match status" value="1"/>
</dbReference>
<comment type="caution">
    <text evidence="10">The sequence shown here is derived from an EMBL/GenBank/DDBJ whole genome shotgun (WGS) entry which is preliminary data.</text>
</comment>
<dbReference type="PANTHER" id="PTHR43033:SF1">
    <property type="entry name" value="TRNA(ILE)-LYSIDINE SYNTHASE-RELATED"/>
    <property type="match status" value="1"/>
</dbReference>
<dbReference type="Pfam" id="PF11734">
    <property type="entry name" value="TilS_C"/>
    <property type="match status" value="1"/>
</dbReference>
<dbReference type="GO" id="GO:0005524">
    <property type="term" value="F:ATP binding"/>
    <property type="evidence" value="ECO:0007669"/>
    <property type="project" value="UniProtKB-UniRule"/>
</dbReference>
<name>A0A2A5WG06_9GAMM</name>
<dbReference type="GO" id="GO:0005737">
    <property type="term" value="C:cytoplasm"/>
    <property type="evidence" value="ECO:0007669"/>
    <property type="project" value="UniProtKB-SubCell"/>
</dbReference>
<evidence type="ECO:0000256" key="2">
    <source>
        <dbReference type="ARBA" id="ARBA00022490"/>
    </source>
</evidence>
<evidence type="ECO:0000256" key="8">
    <source>
        <dbReference type="HAMAP-Rule" id="MF_01161"/>
    </source>
</evidence>
<evidence type="ECO:0000313" key="11">
    <source>
        <dbReference type="Proteomes" id="UP000219329"/>
    </source>
</evidence>
<evidence type="ECO:0000259" key="9">
    <source>
        <dbReference type="SMART" id="SM00977"/>
    </source>
</evidence>
<proteinExistence type="inferred from homology"/>
<keyword evidence="4 8" id="KW-0819">tRNA processing</keyword>